<accession>A0ABX2D6W5</accession>
<feature type="region of interest" description="Disordered" evidence="1">
    <location>
        <begin position="51"/>
        <end position="110"/>
    </location>
</feature>
<comment type="caution">
    <text evidence="3">The sequence shown here is derived from an EMBL/GenBank/DDBJ whole genome shotgun (WGS) entry which is preliminary data.</text>
</comment>
<dbReference type="Pfam" id="PF13628">
    <property type="entry name" value="DUF4142"/>
    <property type="match status" value="1"/>
</dbReference>
<proteinExistence type="predicted"/>
<dbReference type="RefSeq" id="WP_172193091.1">
    <property type="nucleotide sequence ID" value="NZ_CAWPPK010000133.1"/>
</dbReference>
<feature type="domain" description="DUF4142" evidence="2">
    <location>
        <begin position="111"/>
        <end position="246"/>
    </location>
</feature>
<dbReference type="Proteomes" id="UP000702425">
    <property type="component" value="Unassembled WGS sequence"/>
</dbReference>
<dbReference type="EMBL" id="SRRZ01000218">
    <property type="protein sequence ID" value="NQE38410.1"/>
    <property type="molecule type" value="Genomic_DNA"/>
</dbReference>
<name>A0ABX2D6W5_9CYAN</name>
<gene>
    <name evidence="3" type="ORF">E5S67_06195</name>
</gene>
<dbReference type="PANTHER" id="PTHR38593:SF1">
    <property type="entry name" value="BLR2558 PROTEIN"/>
    <property type="match status" value="1"/>
</dbReference>
<dbReference type="PANTHER" id="PTHR38593">
    <property type="entry name" value="BLR2558 PROTEIN"/>
    <property type="match status" value="1"/>
</dbReference>
<protein>
    <recommendedName>
        <fullName evidence="2">DUF4142 domain-containing protein</fullName>
    </recommendedName>
</protein>
<dbReference type="Gene3D" id="1.20.1260.10">
    <property type="match status" value="1"/>
</dbReference>
<sequence>MTSLNRKSLFKKLVTVAGIAGVSSLIAVPGFAELNRQTHGFSQSGDRVFDLAQNDSNNLNPPDSPVSDPNNNNSPGGGSPNSPNTPSNNNPGRSPNSPRGGETSPNSLSSRDRTFVMQAGQLGMLEVELGRLAVQRGSSAGVKQYGQEMVEEHTRANQELMQLVMQKQVELPADMSTQNTALMDRLSGLSGRSFDTAYKQAMIDSHNQAIALFQAQSQQGQDPDLKAWATQKLPNLQAHLQMVNQMLADTSQP</sequence>
<keyword evidence="4" id="KW-1185">Reference proteome</keyword>
<reference evidence="3 4" key="1">
    <citation type="journal article" date="2020" name="Sci. Rep.">
        <title>A novel cyanobacterial geosmin producer, revising GeoA distribution and dispersion patterns in Bacteria.</title>
        <authorList>
            <person name="Churro C."/>
            <person name="Semedo-Aguiar A.P."/>
            <person name="Silva A.D."/>
            <person name="Pereira-Leal J.B."/>
            <person name="Leite R.B."/>
        </authorList>
    </citation>
    <scope>NUCLEOTIDE SEQUENCE [LARGE SCALE GENOMIC DNA]</scope>
    <source>
        <strain evidence="3 4">IPMA8</strain>
    </source>
</reference>
<dbReference type="InterPro" id="IPR025419">
    <property type="entry name" value="DUF4142"/>
</dbReference>
<evidence type="ECO:0000259" key="2">
    <source>
        <dbReference type="Pfam" id="PF13628"/>
    </source>
</evidence>
<evidence type="ECO:0000313" key="3">
    <source>
        <dbReference type="EMBL" id="NQE38410.1"/>
    </source>
</evidence>
<evidence type="ECO:0000256" key="1">
    <source>
        <dbReference type="SAM" id="MobiDB-lite"/>
    </source>
</evidence>
<evidence type="ECO:0000313" key="4">
    <source>
        <dbReference type="Proteomes" id="UP000702425"/>
    </source>
</evidence>
<dbReference type="InterPro" id="IPR012347">
    <property type="entry name" value="Ferritin-like"/>
</dbReference>
<feature type="compositionally biased region" description="Low complexity" evidence="1">
    <location>
        <begin position="54"/>
        <end position="101"/>
    </location>
</feature>
<organism evidence="3 4">
    <name type="scientific">Microcoleus asticus IPMA8</name>
    <dbReference type="NCBI Taxonomy" id="2563858"/>
    <lineage>
        <taxon>Bacteria</taxon>
        <taxon>Bacillati</taxon>
        <taxon>Cyanobacteriota</taxon>
        <taxon>Cyanophyceae</taxon>
        <taxon>Oscillatoriophycideae</taxon>
        <taxon>Oscillatoriales</taxon>
        <taxon>Microcoleaceae</taxon>
        <taxon>Microcoleus</taxon>
        <taxon>Microcoleus asticus</taxon>
    </lineage>
</organism>